<evidence type="ECO:0000313" key="6">
    <source>
        <dbReference type="Proteomes" id="UP000310421"/>
    </source>
</evidence>
<feature type="compositionally biased region" description="Polar residues" evidence="1">
    <location>
        <begin position="208"/>
        <end position="227"/>
    </location>
</feature>
<evidence type="ECO:0000313" key="4">
    <source>
        <dbReference type="EMBL" id="THW76428.1"/>
    </source>
</evidence>
<evidence type="ECO:0000256" key="2">
    <source>
        <dbReference type="SAM" id="Phobius"/>
    </source>
</evidence>
<feature type="region of interest" description="Disordered" evidence="1">
    <location>
        <begin position="89"/>
        <end position="125"/>
    </location>
</feature>
<keyword evidence="2" id="KW-0472">Membrane</keyword>
<name>A0A4S8YPB3_AURPU</name>
<dbReference type="Proteomes" id="UP000310421">
    <property type="component" value="Unassembled WGS sequence"/>
</dbReference>
<dbReference type="Proteomes" id="UP000308802">
    <property type="component" value="Unassembled WGS sequence"/>
</dbReference>
<sequence length="256" mass="27356">MHIMASDPDRGLSGWGIFFLVAFVFIVIGGCAWIIFTQYRARRLGLPAPSLNPFTRGRRQQNSYVAPSAAAGGIGGWIKDKVGALKSSVGGGRSSGGAYEPSGGYGRGGHRGFGPLDPDEAWDSRVGNEADYGVNRDGYYEEHDLGSPDMNSGPYGGHGYGGGSVGVGGIEETRGRAASRQRELDSRYDEEMHGTNPFGDNTAERSNLKNNGSRPTVDTTVGASVQKQPHHKNQQSLGAQSADSPSERRSIFREDM</sequence>
<protein>
    <submittedName>
        <fullName evidence="3">Uncharacterized protein</fullName>
    </submittedName>
</protein>
<evidence type="ECO:0000313" key="3">
    <source>
        <dbReference type="EMBL" id="THW56549.1"/>
    </source>
</evidence>
<feature type="region of interest" description="Disordered" evidence="1">
    <location>
        <begin position="138"/>
        <end position="256"/>
    </location>
</feature>
<organism evidence="3 6">
    <name type="scientific">Aureobasidium pullulans</name>
    <name type="common">Black yeast</name>
    <name type="synonym">Pullularia pullulans</name>
    <dbReference type="NCBI Taxonomy" id="5580"/>
    <lineage>
        <taxon>Eukaryota</taxon>
        <taxon>Fungi</taxon>
        <taxon>Dikarya</taxon>
        <taxon>Ascomycota</taxon>
        <taxon>Pezizomycotina</taxon>
        <taxon>Dothideomycetes</taxon>
        <taxon>Dothideomycetidae</taxon>
        <taxon>Dothideales</taxon>
        <taxon>Saccotheciaceae</taxon>
        <taxon>Aureobasidium</taxon>
    </lineage>
</organism>
<feature type="transmembrane region" description="Helical" evidence="2">
    <location>
        <begin position="12"/>
        <end position="36"/>
    </location>
</feature>
<proteinExistence type="predicted"/>
<feature type="compositionally biased region" description="Gly residues" evidence="1">
    <location>
        <begin position="154"/>
        <end position="169"/>
    </location>
</feature>
<feature type="compositionally biased region" description="Basic and acidic residues" evidence="1">
    <location>
        <begin position="245"/>
        <end position="256"/>
    </location>
</feature>
<comment type="caution">
    <text evidence="3">The sequence shown here is derived from an EMBL/GenBank/DDBJ whole genome shotgun (WGS) entry which is preliminary data.</text>
</comment>
<reference evidence="5 6" key="1">
    <citation type="submission" date="2018-10" db="EMBL/GenBank/DDBJ databases">
        <title>Fifty Aureobasidium pullulans genomes reveal a recombining polyextremotolerant generalist.</title>
        <authorList>
            <person name="Gostincar C."/>
            <person name="Turk M."/>
            <person name="Zajc J."/>
            <person name="Gunde-Cimerman N."/>
        </authorList>
    </citation>
    <scope>NUCLEOTIDE SEQUENCE [LARGE SCALE GENOMIC DNA]</scope>
    <source>
        <strain evidence="4 5">EXF-10659</strain>
        <strain evidence="3 6">EXF-10751</strain>
    </source>
</reference>
<feature type="compositionally biased region" description="Polar residues" evidence="1">
    <location>
        <begin position="234"/>
        <end position="244"/>
    </location>
</feature>
<evidence type="ECO:0000256" key="1">
    <source>
        <dbReference type="SAM" id="MobiDB-lite"/>
    </source>
</evidence>
<dbReference type="AlphaFoldDB" id="A0A4S8YPB3"/>
<evidence type="ECO:0000313" key="5">
    <source>
        <dbReference type="Proteomes" id="UP000308802"/>
    </source>
</evidence>
<dbReference type="EMBL" id="QZAN01000146">
    <property type="protein sequence ID" value="THW56549.1"/>
    <property type="molecule type" value="Genomic_DNA"/>
</dbReference>
<feature type="compositionally biased region" description="Basic and acidic residues" evidence="1">
    <location>
        <begin position="171"/>
        <end position="193"/>
    </location>
</feature>
<gene>
    <name evidence="4" type="ORF">D6D19_03165</name>
    <name evidence="3" type="ORF">D6D20_08652</name>
</gene>
<accession>A0A4S8YPB3</accession>
<keyword evidence="2" id="KW-0812">Transmembrane</keyword>
<dbReference type="EMBL" id="QZAO01000066">
    <property type="protein sequence ID" value="THW76428.1"/>
    <property type="molecule type" value="Genomic_DNA"/>
</dbReference>
<keyword evidence="2" id="KW-1133">Transmembrane helix</keyword>